<dbReference type="SMART" id="SM00530">
    <property type="entry name" value="HTH_XRE"/>
    <property type="match status" value="1"/>
</dbReference>
<proteinExistence type="predicted"/>
<dbReference type="GO" id="GO:0003700">
    <property type="term" value="F:DNA-binding transcription factor activity"/>
    <property type="evidence" value="ECO:0007669"/>
    <property type="project" value="TreeGrafter"/>
</dbReference>
<dbReference type="InterPro" id="IPR050807">
    <property type="entry name" value="TransReg_Diox_bact_type"/>
</dbReference>
<dbReference type="GO" id="GO:0005829">
    <property type="term" value="C:cytosol"/>
    <property type="evidence" value="ECO:0007669"/>
    <property type="project" value="TreeGrafter"/>
</dbReference>
<dbReference type="Pfam" id="PF13560">
    <property type="entry name" value="HTH_31"/>
    <property type="match status" value="1"/>
</dbReference>
<reference evidence="3" key="1">
    <citation type="submission" date="2020-09" db="EMBL/GenBank/DDBJ databases">
        <title>New species isolated from human feces.</title>
        <authorList>
            <person name="Kitahara M."/>
            <person name="Shigeno Y."/>
            <person name="Shime M."/>
            <person name="Matsumoto Y."/>
            <person name="Nakamura S."/>
            <person name="Motooka D."/>
            <person name="Fukuoka S."/>
            <person name="Nishikawa H."/>
            <person name="Benno Y."/>
        </authorList>
    </citation>
    <scope>NUCLEOTIDE SEQUENCE</scope>
    <source>
        <strain evidence="3">MM59</strain>
        <plasmid evidence="3">pMM59_01</plasmid>
    </source>
</reference>
<feature type="domain" description="HTH cro/C1-type" evidence="2">
    <location>
        <begin position="15"/>
        <end position="69"/>
    </location>
</feature>
<dbReference type="Proteomes" id="UP000679848">
    <property type="component" value="Plasmid pMM59_01"/>
</dbReference>
<evidence type="ECO:0000256" key="1">
    <source>
        <dbReference type="ARBA" id="ARBA00023125"/>
    </source>
</evidence>
<dbReference type="AlphaFoldDB" id="A0A810QHU6"/>
<dbReference type="SUPFAM" id="SSF47413">
    <property type="entry name" value="lambda repressor-like DNA-binding domains"/>
    <property type="match status" value="1"/>
</dbReference>
<evidence type="ECO:0000313" key="3">
    <source>
        <dbReference type="EMBL" id="BCK85677.1"/>
    </source>
</evidence>
<gene>
    <name evidence="3" type="ORF">MM59RIKEN_29960</name>
</gene>
<dbReference type="EMBL" id="AP023421">
    <property type="protein sequence ID" value="BCK85677.1"/>
    <property type="molecule type" value="Genomic_DNA"/>
</dbReference>
<dbReference type="PANTHER" id="PTHR46797">
    <property type="entry name" value="HTH-TYPE TRANSCRIPTIONAL REGULATOR"/>
    <property type="match status" value="1"/>
</dbReference>
<evidence type="ECO:0000313" key="4">
    <source>
        <dbReference type="Proteomes" id="UP000679848"/>
    </source>
</evidence>
<dbReference type="InterPro" id="IPR010982">
    <property type="entry name" value="Lambda_DNA-bd_dom_sf"/>
</dbReference>
<keyword evidence="1" id="KW-0238">DNA-binding</keyword>
<dbReference type="GO" id="GO:0003677">
    <property type="term" value="F:DNA binding"/>
    <property type="evidence" value="ECO:0007669"/>
    <property type="project" value="UniProtKB-KW"/>
</dbReference>
<geneLocation type="plasmid" evidence="3 4">
    <name>pMM59_01</name>
</geneLocation>
<keyword evidence="4" id="KW-1185">Reference proteome</keyword>
<sequence>MQKKKPLNVAIGCRIQFSREQAGMTQEQLAEKINRSTQFVSTIERGIAGASLETIVSLCDALCVSSEWLLRGQEPTPTADYIAAKLVGLSTEELISMNKLVNDLLDMLHAGRRQF</sequence>
<dbReference type="Gene3D" id="1.10.260.40">
    <property type="entry name" value="lambda repressor-like DNA-binding domains"/>
    <property type="match status" value="1"/>
</dbReference>
<dbReference type="InterPro" id="IPR001387">
    <property type="entry name" value="Cro/C1-type_HTH"/>
</dbReference>
<dbReference type="CDD" id="cd00093">
    <property type="entry name" value="HTH_XRE"/>
    <property type="match status" value="1"/>
</dbReference>
<organism evidence="3 4">
    <name type="scientific">Pusillibacter faecalis</name>
    <dbReference type="NCBI Taxonomy" id="2714358"/>
    <lineage>
        <taxon>Bacteria</taxon>
        <taxon>Bacillati</taxon>
        <taxon>Bacillota</taxon>
        <taxon>Clostridia</taxon>
        <taxon>Eubacteriales</taxon>
        <taxon>Oscillospiraceae</taxon>
        <taxon>Pusillibacter</taxon>
    </lineage>
</organism>
<protein>
    <recommendedName>
        <fullName evidence="2">HTH cro/C1-type domain-containing protein</fullName>
    </recommendedName>
</protein>
<name>A0A810QHU6_9FIRM</name>
<dbReference type="RefSeq" id="WP_187028755.1">
    <property type="nucleotide sequence ID" value="NZ_AP023421.1"/>
</dbReference>
<dbReference type="PROSITE" id="PS50943">
    <property type="entry name" value="HTH_CROC1"/>
    <property type="match status" value="1"/>
</dbReference>
<accession>A0A810QHU6</accession>
<dbReference type="PANTHER" id="PTHR46797:SF1">
    <property type="entry name" value="METHYLPHOSPHONATE SYNTHASE"/>
    <property type="match status" value="1"/>
</dbReference>
<keyword evidence="3" id="KW-0614">Plasmid</keyword>
<dbReference type="KEGG" id="pfaa:MM59RIKEN_29960"/>
<evidence type="ECO:0000259" key="2">
    <source>
        <dbReference type="PROSITE" id="PS50943"/>
    </source>
</evidence>